<comment type="similarity">
    <text evidence="1">Belongs to the ATP-dependent AMP-binding enzyme family.</text>
</comment>
<evidence type="ECO:0000313" key="5">
    <source>
        <dbReference type="EMBL" id="KAI5629332.1"/>
    </source>
</evidence>
<reference evidence="5" key="1">
    <citation type="submission" date="2018-07" db="EMBL/GenBank/DDBJ databases">
        <title>Comparative genomics of catfishes provides insights into carnivory and benthic adaptation.</title>
        <authorList>
            <person name="Zhang Y."/>
            <person name="Wang D."/>
            <person name="Peng Z."/>
            <person name="Zheng S."/>
            <person name="Shao F."/>
            <person name="Tao W."/>
        </authorList>
    </citation>
    <scope>NUCLEOTIDE SEQUENCE</scope>
    <source>
        <strain evidence="5">Chongqing</strain>
    </source>
</reference>
<dbReference type="EMBL" id="MU536365">
    <property type="protein sequence ID" value="KAI5629332.1"/>
    <property type="molecule type" value="Genomic_DNA"/>
</dbReference>
<evidence type="ECO:0000256" key="3">
    <source>
        <dbReference type="ARBA" id="ARBA00022741"/>
    </source>
</evidence>
<dbReference type="GO" id="GO:0030182">
    <property type="term" value="P:neuron differentiation"/>
    <property type="evidence" value="ECO:0007669"/>
    <property type="project" value="TreeGrafter"/>
</dbReference>
<proteinExistence type="inferred from homology"/>
<organism evidence="5 6">
    <name type="scientific">Silurus asotus</name>
    <name type="common">Amur catfish</name>
    <name type="synonym">Parasilurus asotus</name>
    <dbReference type="NCBI Taxonomy" id="30991"/>
    <lineage>
        <taxon>Eukaryota</taxon>
        <taxon>Metazoa</taxon>
        <taxon>Chordata</taxon>
        <taxon>Craniata</taxon>
        <taxon>Vertebrata</taxon>
        <taxon>Euteleostomi</taxon>
        <taxon>Actinopterygii</taxon>
        <taxon>Neopterygii</taxon>
        <taxon>Teleostei</taxon>
        <taxon>Ostariophysi</taxon>
        <taxon>Siluriformes</taxon>
        <taxon>Siluridae</taxon>
        <taxon>Silurus</taxon>
    </lineage>
</organism>
<keyword evidence="4" id="KW-0067">ATP-binding</keyword>
<evidence type="ECO:0000313" key="6">
    <source>
        <dbReference type="Proteomes" id="UP001205998"/>
    </source>
</evidence>
<name>A0AAD5B873_SILAS</name>
<dbReference type="GO" id="GO:0005783">
    <property type="term" value="C:endoplasmic reticulum"/>
    <property type="evidence" value="ECO:0007669"/>
    <property type="project" value="TreeGrafter"/>
</dbReference>
<keyword evidence="6" id="KW-1185">Reference proteome</keyword>
<keyword evidence="3" id="KW-0547">Nucleotide-binding</keyword>
<dbReference type="GO" id="GO:0004467">
    <property type="term" value="F:long-chain fatty acid-CoA ligase activity"/>
    <property type="evidence" value="ECO:0007669"/>
    <property type="project" value="TreeGrafter"/>
</dbReference>
<feature type="non-terminal residue" evidence="5">
    <location>
        <position position="1"/>
    </location>
</feature>
<comment type="caution">
    <text evidence="5">The sequence shown here is derived from an EMBL/GenBank/DDBJ whole genome shotgun (WGS) entry which is preliminary data.</text>
</comment>
<dbReference type="GO" id="GO:0005886">
    <property type="term" value="C:plasma membrane"/>
    <property type="evidence" value="ECO:0007669"/>
    <property type="project" value="TreeGrafter"/>
</dbReference>
<sequence>EIMDRIYKNVMSKVSEMSTLQRLLFNMAYKYKVQQLEHGADTPICNTMVFKRISMLLGGRVRLMLSGGAPLSPDTHRFIKFLIVPQDVLGHHSFALSSNCETGLR</sequence>
<dbReference type="AlphaFoldDB" id="A0AAD5B873"/>
<keyword evidence="2 5" id="KW-0436">Ligase</keyword>
<evidence type="ECO:0000256" key="1">
    <source>
        <dbReference type="ARBA" id="ARBA00006432"/>
    </source>
</evidence>
<dbReference type="GO" id="GO:0005811">
    <property type="term" value="C:lipid droplet"/>
    <property type="evidence" value="ECO:0007669"/>
    <property type="project" value="TreeGrafter"/>
</dbReference>
<gene>
    <name evidence="5" type="ORF">C0J50_10507</name>
</gene>
<dbReference type="PANTHER" id="PTHR43272">
    <property type="entry name" value="LONG-CHAIN-FATTY-ACID--COA LIGASE"/>
    <property type="match status" value="1"/>
</dbReference>
<feature type="non-terminal residue" evidence="5">
    <location>
        <position position="105"/>
    </location>
</feature>
<evidence type="ECO:0000256" key="4">
    <source>
        <dbReference type="ARBA" id="ARBA00022840"/>
    </source>
</evidence>
<dbReference type="Proteomes" id="UP001205998">
    <property type="component" value="Unassembled WGS sequence"/>
</dbReference>
<dbReference type="GO" id="GO:0035336">
    <property type="term" value="P:long-chain fatty-acyl-CoA metabolic process"/>
    <property type="evidence" value="ECO:0007669"/>
    <property type="project" value="TreeGrafter"/>
</dbReference>
<evidence type="ECO:0000256" key="2">
    <source>
        <dbReference type="ARBA" id="ARBA00022598"/>
    </source>
</evidence>
<dbReference type="PANTHER" id="PTHR43272:SF83">
    <property type="entry name" value="ACYL-COA SYNTHETASE LONG-CHAIN, ISOFORM J"/>
    <property type="match status" value="1"/>
</dbReference>
<accession>A0AAD5B873</accession>
<protein>
    <submittedName>
        <fullName evidence="5">Long-chain-fatty-acid--CoA ligase 4</fullName>
    </submittedName>
</protein>
<dbReference type="GO" id="GO:0005524">
    <property type="term" value="F:ATP binding"/>
    <property type="evidence" value="ECO:0007669"/>
    <property type="project" value="UniProtKB-KW"/>
</dbReference>